<name>A0A445MW95_9BACT</name>
<gene>
    <name evidence="1" type="ORF">PITCH_A1960006</name>
</gene>
<accession>A0A445MW95</accession>
<organism evidence="1">
    <name type="scientific">uncultured Desulfobacterium sp</name>
    <dbReference type="NCBI Taxonomy" id="201089"/>
    <lineage>
        <taxon>Bacteria</taxon>
        <taxon>Pseudomonadati</taxon>
        <taxon>Thermodesulfobacteriota</taxon>
        <taxon>Desulfobacteria</taxon>
        <taxon>Desulfobacterales</taxon>
        <taxon>Desulfobacteriaceae</taxon>
        <taxon>Desulfobacterium</taxon>
        <taxon>environmental samples</taxon>
    </lineage>
</organism>
<dbReference type="EMBL" id="OJIN01000108">
    <property type="protein sequence ID" value="SPD73777.1"/>
    <property type="molecule type" value="Genomic_DNA"/>
</dbReference>
<evidence type="ECO:0000313" key="1">
    <source>
        <dbReference type="EMBL" id="SPD73777.1"/>
    </source>
</evidence>
<sequence>MFLKSRIANLERRINPPKRSVHIIRFHECEDPDQIFKEYNNTHEVQDGDIVVKVQFFSSKNSSC</sequence>
<reference evidence="1" key="1">
    <citation type="submission" date="2018-01" db="EMBL/GenBank/DDBJ databases">
        <authorList>
            <person name="Regsiter A."/>
            <person name="William W."/>
        </authorList>
    </citation>
    <scope>NUCLEOTIDE SEQUENCE</scope>
    <source>
        <strain evidence="1">TRIP AH-1</strain>
    </source>
</reference>
<proteinExistence type="predicted"/>
<dbReference type="AlphaFoldDB" id="A0A445MW95"/>
<protein>
    <submittedName>
        <fullName evidence="1">Uncharacterized protein</fullName>
    </submittedName>
</protein>